<comment type="caution">
    <text evidence="1">The sequence shown here is derived from an EMBL/GenBank/DDBJ whole genome shotgun (WGS) entry which is preliminary data.</text>
</comment>
<dbReference type="Proteomes" id="UP000254939">
    <property type="component" value="Unassembled WGS sequence"/>
</dbReference>
<reference evidence="1 2" key="1">
    <citation type="submission" date="2017-03" db="EMBL/GenBank/DDBJ databases">
        <title>Genome analysis of Rhizobial strains effectives or ineffectives for nitrogen fixation isolated from bean seeds.</title>
        <authorList>
            <person name="Peralta H."/>
            <person name="Aguilar-Vera A."/>
            <person name="Mora Y."/>
            <person name="Vargas-Lagunas C."/>
            <person name="Girard L."/>
            <person name="Mora J."/>
        </authorList>
    </citation>
    <scope>NUCLEOTIDE SEQUENCE [LARGE SCALE GENOMIC DNA]</scope>
    <source>
        <strain evidence="1 2">CCGM3</strain>
    </source>
</reference>
<dbReference type="EMBL" id="NAAC01000039">
    <property type="protein sequence ID" value="RDJ04290.1"/>
    <property type="molecule type" value="Genomic_DNA"/>
</dbReference>
<evidence type="ECO:0000313" key="2">
    <source>
        <dbReference type="Proteomes" id="UP000254939"/>
    </source>
</evidence>
<proteinExistence type="predicted"/>
<name>A0A370KH61_9HYPH</name>
<evidence type="ECO:0000313" key="1">
    <source>
        <dbReference type="EMBL" id="RDJ04290.1"/>
    </source>
</evidence>
<sequence>MFTNTWNQWGVGGEYHEDSTQWLDERGVAAVAPAAVRPSATEKLKDHRPAVAILRRAIDARERVSMFEQKNPPTVG</sequence>
<protein>
    <submittedName>
        <fullName evidence="1">Uncharacterized protein</fullName>
    </submittedName>
</protein>
<accession>A0A370KH61</accession>
<dbReference type="AlphaFoldDB" id="A0A370KH61"/>
<gene>
    <name evidence="1" type="ORF">B5K06_27290</name>
</gene>
<organism evidence="1 2">
    <name type="scientific">Rhizobium grahamii</name>
    <dbReference type="NCBI Taxonomy" id="1120045"/>
    <lineage>
        <taxon>Bacteria</taxon>
        <taxon>Pseudomonadati</taxon>
        <taxon>Pseudomonadota</taxon>
        <taxon>Alphaproteobacteria</taxon>
        <taxon>Hyphomicrobiales</taxon>
        <taxon>Rhizobiaceae</taxon>
        <taxon>Rhizobium/Agrobacterium group</taxon>
        <taxon>Rhizobium</taxon>
    </lineage>
</organism>